<dbReference type="SUPFAM" id="SSF52402">
    <property type="entry name" value="Adenine nucleotide alpha hydrolases-like"/>
    <property type="match status" value="1"/>
</dbReference>
<gene>
    <name evidence="3" type="ORF">SAMN05660350_04506</name>
</gene>
<evidence type="ECO:0000313" key="3">
    <source>
        <dbReference type="EMBL" id="SHN88422.1"/>
    </source>
</evidence>
<dbReference type="PANTHER" id="PTHR31964:SF113">
    <property type="entry name" value="USPA DOMAIN-CONTAINING PROTEIN"/>
    <property type="match status" value="1"/>
</dbReference>
<name>A0A1M7UZQ2_9ACTN</name>
<sequence>MGVDGSPGSRDALRYALTAATRRGAVLEPVSSYAAELYWMTGAPVAFRGLAEIREDTEKRIRDLLHEVAGQLGVPVDRGAGSVPTRLVAAADPAAVELTQRSEDADLLVVGSRGRGAVRSALLGSVALHCAMHARCPAMVVHPAGSRRTSLEAATA</sequence>
<dbReference type="PANTHER" id="PTHR31964">
    <property type="entry name" value="ADENINE NUCLEOTIDE ALPHA HYDROLASES-LIKE SUPERFAMILY PROTEIN"/>
    <property type="match status" value="1"/>
</dbReference>
<proteinExistence type="inferred from homology"/>
<evidence type="ECO:0000256" key="1">
    <source>
        <dbReference type="ARBA" id="ARBA00008791"/>
    </source>
</evidence>
<protein>
    <submittedName>
        <fullName evidence="3">Nucleotide-binding universal stress protein, UspA family</fullName>
    </submittedName>
</protein>
<dbReference type="Proteomes" id="UP000184428">
    <property type="component" value="Unassembled WGS sequence"/>
</dbReference>
<dbReference type="AlphaFoldDB" id="A0A1M7UZQ2"/>
<evidence type="ECO:0000313" key="4">
    <source>
        <dbReference type="Proteomes" id="UP000184428"/>
    </source>
</evidence>
<dbReference type="PRINTS" id="PR01438">
    <property type="entry name" value="UNVRSLSTRESS"/>
</dbReference>
<dbReference type="Gene3D" id="3.40.50.620">
    <property type="entry name" value="HUPs"/>
    <property type="match status" value="1"/>
</dbReference>
<accession>A0A1M7UZQ2</accession>
<dbReference type="InterPro" id="IPR006016">
    <property type="entry name" value="UspA"/>
</dbReference>
<dbReference type="InterPro" id="IPR006015">
    <property type="entry name" value="Universal_stress_UspA"/>
</dbReference>
<organism evidence="3 4">
    <name type="scientific">Geodermatophilus obscurus</name>
    <dbReference type="NCBI Taxonomy" id="1861"/>
    <lineage>
        <taxon>Bacteria</taxon>
        <taxon>Bacillati</taxon>
        <taxon>Actinomycetota</taxon>
        <taxon>Actinomycetes</taxon>
        <taxon>Geodermatophilales</taxon>
        <taxon>Geodermatophilaceae</taxon>
        <taxon>Geodermatophilus</taxon>
    </lineage>
</organism>
<feature type="domain" description="UspA" evidence="2">
    <location>
        <begin position="2"/>
        <end position="142"/>
    </location>
</feature>
<dbReference type="EMBL" id="FRDM01000045">
    <property type="protein sequence ID" value="SHN88422.1"/>
    <property type="molecule type" value="Genomic_DNA"/>
</dbReference>
<dbReference type="CDD" id="cd23659">
    <property type="entry name" value="USP_At3g01520-like"/>
    <property type="match status" value="1"/>
</dbReference>
<evidence type="ECO:0000259" key="2">
    <source>
        <dbReference type="Pfam" id="PF00582"/>
    </source>
</evidence>
<comment type="similarity">
    <text evidence="1">Belongs to the universal stress protein A family.</text>
</comment>
<dbReference type="Pfam" id="PF00582">
    <property type="entry name" value="Usp"/>
    <property type="match status" value="1"/>
</dbReference>
<dbReference type="InterPro" id="IPR014729">
    <property type="entry name" value="Rossmann-like_a/b/a_fold"/>
</dbReference>
<reference evidence="3 4" key="1">
    <citation type="submission" date="2016-12" db="EMBL/GenBank/DDBJ databases">
        <authorList>
            <person name="Song W.-J."/>
            <person name="Kurnit D.M."/>
        </authorList>
    </citation>
    <scope>NUCLEOTIDE SEQUENCE [LARGE SCALE GENOMIC DNA]</scope>
    <source>
        <strain evidence="3 4">DSM 43162</strain>
    </source>
</reference>